<reference evidence="8 9" key="1">
    <citation type="submission" date="2018-01" db="EMBL/GenBank/DDBJ databases">
        <title>The complete genome sequence of Chromatium okenii LaCa, a purple sulfur bacterium with a turbulent life.</title>
        <authorList>
            <person name="Luedin S.M."/>
            <person name="Liechti N."/>
            <person name="Storelli N."/>
            <person name="Danza F."/>
            <person name="Wittwer M."/>
            <person name="Pothier J.F."/>
            <person name="Tonolla M.A."/>
        </authorList>
    </citation>
    <scope>NUCLEOTIDE SEQUENCE [LARGE SCALE GENOMIC DNA]</scope>
    <source>
        <strain evidence="8 9">LaCa</strain>
    </source>
</reference>
<dbReference type="PANTHER" id="PTHR42792:SF1">
    <property type="entry name" value="FLAGELLAR HOOK-ASSOCIATED PROTEIN 3"/>
    <property type="match status" value="1"/>
</dbReference>
<dbReference type="InterPro" id="IPR046358">
    <property type="entry name" value="Flagellin_C"/>
</dbReference>
<keyword evidence="8" id="KW-0966">Cell projection</keyword>
<evidence type="ECO:0000259" key="7">
    <source>
        <dbReference type="Pfam" id="PF00700"/>
    </source>
</evidence>
<gene>
    <name evidence="8" type="primary">flgL</name>
    <name evidence="8" type="ORF">CXB77_13610</name>
</gene>
<proteinExistence type="inferred from homology"/>
<dbReference type="InterPro" id="IPR001029">
    <property type="entry name" value="Flagellin_N"/>
</dbReference>
<dbReference type="GO" id="GO:0005198">
    <property type="term" value="F:structural molecule activity"/>
    <property type="evidence" value="ECO:0007669"/>
    <property type="project" value="InterPro"/>
</dbReference>
<protein>
    <submittedName>
        <fullName evidence="8">Flagellar hook-associated protein 3</fullName>
    </submittedName>
</protein>
<evidence type="ECO:0000256" key="3">
    <source>
        <dbReference type="ARBA" id="ARBA00005709"/>
    </source>
</evidence>
<comment type="subcellular location">
    <subcellularLocation>
        <location evidence="1">Bacterial flagellum</location>
    </subcellularLocation>
    <subcellularLocation>
        <location evidence="2">Secreted</location>
    </subcellularLocation>
</comment>
<dbReference type="Gene3D" id="1.20.1330.10">
    <property type="entry name" value="f41 fragment of flagellin, N-terminal domain"/>
    <property type="match status" value="2"/>
</dbReference>
<evidence type="ECO:0000313" key="9">
    <source>
        <dbReference type="Proteomes" id="UP000239936"/>
    </source>
</evidence>
<evidence type="ECO:0000256" key="5">
    <source>
        <dbReference type="ARBA" id="ARBA00023143"/>
    </source>
</evidence>
<dbReference type="Pfam" id="PF00669">
    <property type="entry name" value="Flagellin_N"/>
    <property type="match status" value="1"/>
</dbReference>
<dbReference type="Proteomes" id="UP000239936">
    <property type="component" value="Unassembled WGS sequence"/>
</dbReference>
<accession>A0A2S7XPH1</accession>
<name>A0A2S7XPH1_9GAMM</name>
<feature type="domain" description="Flagellin N-terminal" evidence="6">
    <location>
        <begin position="3"/>
        <end position="139"/>
    </location>
</feature>
<evidence type="ECO:0000256" key="1">
    <source>
        <dbReference type="ARBA" id="ARBA00004365"/>
    </source>
</evidence>
<comment type="caution">
    <text evidence="8">The sequence shown here is derived from an EMBL/GenBank/DDBJ whole genome shotgun (WGS) entry which is preliminary data.</text>
</comment>
<dbReference type="RefSeq" id="WP_105074329.1">
    <property type="nucleotide sequence ID" value="NZ_PPGH01000037.1"/>
</dbReference>
<keyword evidence="5" id="KW-0975">Bacterial flagellum</keyword>
<evidence type="ECO:0000256" key="4">
    <source>
        <dbReference type="ARBA" id="ARBA00022525"/>
    </source>
</evidence>
<dbReference type="AlphaFoldDB" id="A0A2S7XPH1"/>
<comment type="similarity">
    <text evidence="3">Belongs to the bacterial flagellin family.</text>
</comment>
<keyword evidence="8" id="KW-0282">Flagellum</keyword>
<evidence type="ECO:0000256" key="2">
    <source>
        <dbReference type="ARBA" id="ARBA00004613"/>
    </source>
</evidence>
<dbReference type="GO" id="GO:0009424">
    <property type="term" value="C:bacterial-type flagellum hook"/>
    <property type="evidence" value="ECO:0007669"/>
    <property type="project" value="InterPro"/>
</dbReference>
<dbReference type="SUPFAM" id="SSF64518">
    <property type="entry name" value="Phase 1 flagellin"/>
    <property type="match status" value="1"/>
</dbReference>
<dbReference type="NCBIfam" id="TIGR02550">
    <property type="entry name" value="flagell_flgL"/>
    <property type="match status" value="1"/>
</dbReference>
<dbReference type="PANTHER" id="PTHR42792">
    <property type="entry name" value="FLAGELLIN"/>
    <property type="match status" value="1"/>
</dbReference>
<dbReference type="GO" id="GO:0071973">
    <property type="term" value="P:bacterial-type flagellum-dependent cell motility"/>
    <property type="evidence" value="ECO:0007669"/>
    <property type="project" value="InterPro"/>
</dbReference>
<dbReference type="InterPro" id="IPR001492">
    <property type="entry name" value="Flagellin"/>
</dbReference>
<keyword evidence="4" id="KW-0964">Secreted</keyword>
<feature type="domain" description="Flagellin C-terminal" evidence="7">
    <location>
        <begin position="349"/>
        <end position="431"/>
    </location>
</feature>
<sequence length="431" mass="46710">MRISTPQMYQGGLSAMQRAQSNFNKTSLQMSTGRSYLTPSDDPNGAAQTIQLDTNIKKTEQYQRNNDLAKPRLEQEEAQIVATQNVLQRVRELVVAGNNDTYIKQNRTIIASEIRKLREDIIGIANLKDANDEYLFAGARSHTEPFVTGTDGKVSYVGAIGAGSVREVSITNAQNVAIGDTGSAVFMEIPERSGLLNEAVPKSTNTGTLYVNSTSVTNLDDALNSSEQTLRIRFSYPPTNPGPVEYDVLDLDGNSVRNSSGDLISGIYGNTDAAGVFVAPTPSTQSIELAGRMVTITGEPADGDELISRPVSQVTIFQTLDDIATAFEDSLTGTISSEALSRASSIALRNIDSGLGRLDEVRTTVGLRISTLEMQTGLNDERVLDLSTTLSDVRDLDYADAISRFKLQEAVLEAAQQTYVKVNKLSLFDFL</sequence>
<dbReference type="GO" id="GO:0005576">
    <property type="term" value="C:extracellular region"/>
    <property type="evidence" value="ECO:0007669"/>
    <property type="project" value="UniProtKB-SubCell"/>
</dbReference>
<organism evidence="8 9">
    <name type="scientific">Chromatium okenii</name>
    <dbReference type="NCBI Taxonomy" id="61644"/>
    <lineage>
        <taxon>Bacteria</taxon>
        <taxon>Pseudomonadati</taxon>
        <taxon>Pseudomonadota</taxon>
        <taxon>Gammaproteobacteria</taxon>
        <taxon>Chromatiales</taxon>
        <taxon>Chromatiaceae</taxon>
        <taxon>Chromatium</taxon>
    </lineage>
</organism>
<evidence type="ECO:0000259" key="6">
    <source>
        <dbReference type="Pfam" id="PF00669"/>
    </source>
</evidence>
<keyword evidence="9" id="KW-1185">Reference proteome</keyword>
<dbReference type="Pfam" id="PF00700">
    <property type="entry name" value="Flagellin_C"/>
    <property type="match status" value="1"/>
</dbReference>
<evidence type="ECO:0000313" key="8">
    <source>
        <dbReference type="EMBL" id="PQJ95281.1"/>
    </source>
</evidence>
<dbReference type="OrthoDB" id="9768249at2"/>
<keyword evidence="8" id="KW-0969">Cilium</keyword>
<dbReference type="InterPro" id="IPR013384">
    <property type="entry name" value="Flagell_FlgL"/>
</dbReference>
<dbReference type="EMBL" id="PPGH01000037">
    <property type="protein sequence ID" value="PQJ95281.1"/>
    <property type="molecule type" value="Genomic_DNA"/>
</dbReference>